<gene>
    <name evidence="4" type="ORF">GCM10010990_18620</name>
</gene>
<dbReference type="RefSeq" id="WP_308420384.1">
    <property type="nucleotide sequence ID" value="NZ_BMIP01000003.1"/>
</dbReference>
<evidence type="ECO:0000313" key="5">
    <source>
        <dbReference type="Proteomes" id="UP000612349"/>
    </source>
</evidence>
<name>A0A916Z0G9_9SPHN</name>
<keyword evidence="2" id="KW-0694">RNA-binding</keyword>
<sequence>MPLPDWLVERGIGETRAVQLSGGRIVAAKIAWPGELAAGAVVEGVLVSRAAGSKRGTVRLEGGEEVLVDRLPKDASEGAPIRIEIHRARIDEGARSKRAQGRPSNAALSPAPDLADRLKAAGQAVRIVPRFPACDWNELVAEAIDRVIAFDGGALHLSPTPAMTLIDIDGTLPPRALALAAVPAVADCLRRLDIGGSIGIDFPTLQEKADRRAVDEALALALDGFPHERTAMNGFGFVQIVARLEGPSILQRLARHRLSAAARLLLRRAEAVTEPGAILLRVHPALEPRLTDDLLAELGRRTGREIRIETDPALAPEAGMAQAVPL</sequence>
<organism evidence="4 5">
    <name type="scientific">Croceicoccus mobilis</name>
    <dbReference type="NCBI Taxonomy" id="1703339"/>
    <lineage>
        <taxon>Bacteria</taxon>
        <taxon>Pseudomonadati</taxon>
        <taxon>Pseudomonadota</taxon>
        <taxon>Alphaproteobacteria</taxon>
        <taxon>Sphingomonadales</taxon>
        <taxon>Erythrobacteraceae</taxon>
        <taxon>Croceicoccus</taxon>
    </lineage>
</organism>
<evidence type="ECO:0000313" key="4">
    <source>
        <dbReference type="EMBL" id="GGD69375.1"/>
    </source>
</evidence>
<reference evidence="4" key="1">
    <citation type="journal article" date="2014" name="Int. J. Syst. Evol. Microbiol.">
        <title>Complete genome sequence of Corynebacterium casei LMG S-19264T (=DSM 44701T), isolated from a smear-ripened cheese.</title>
        <authorList>
            <consortium name="US DOE Joint Genome Institute (JGI-PGF)"/>
            <person name="Walter F."/>
            <person name="Albersmeier A."/>
            <person name="Kalinowski J."/>
            <person name="Ruckert C."/>
        </authorList>
    </citation>
    <scope>NUCLEOTIDE SEQUENCE</scope>
    <source>
        <strain evidence="4">CGMCC 1.15360</strain>
    </source>
</reference>
<evidence type="ECO:0000259" key="3">
    <source>
        <dbReference type="Pfam" id="PF10150"/>
    </source>
</evidence>
<accession>A0A916Z0G9</accession>
<protein>
    <recommendedName>
        <fullName evidence="3">RNA-binding protein AU-1/Ribonuclease E/G domain-containing protein</fullName>
    </recommendedName>
</protein>
<comment type="caution">
    <text evidence="4">The sequence shown here is derived from an EMBL/GenBank/DDBJ whole genome shotgun (WGS) entry which is preliminary data.</text>
</comment>
<feature type="domain" description="RNA-binding protein AU-1/Ribonuclease E/G" evidence="3">
    <location>
        <begin position="112"/>
        <end position="240"/>
    </location>
</feature>
<reference evidence="4" key="2">
    <citation type="submission" date="2020-09" db="EMBL/GenBank/DDBJ databases">
        <authorList>
            <person name="Sun Q."/>
            <person name="Zhou Y."/>
        </authorList>
    </citation>
    <scope>NUCLEOTIDE SEQUENCE</scope>
    <source>
        <strain evidence="4">CGMCC 1.15360</strain>
    </source>
</reference>
<dbReference type="EMBL" id="BMIP01000003">
    <property type="protein sequence ID" value="GGD69375.1"/>
    <property type="molecule type" value="Genomic_DNA"/>
</dbReference>
<evidence type="ECO:0000256" key="2">
    <source>
        <dbReference type="ARBA" id="ARBA00022884"/>
    </source>
</evidence>
<dbReference type="AlphaFoldDB" id="A0A916Z0G9"/>
<proteinExistence type="predicted"/>
<keyword evidence="1" id="KW-0378">Hydrolase</keyword>
<evidence type="ECO:0000256" key="1">
    <source>
        <dbReference type="ARBA" id="ARBA00022801"/>
    </source>
</evidence>
<dbReference type="GO" id="GO:0003723">
    <property type="term" value="F:RNA binding"/>
    <property type="evidence" value="ECO:0007669"/>
    <property type="project" value="UniProtKB-KW"/>
</dbReference>
<dbReference type="Proteomes" id="UP000612349">
    <property type="component" value="Unassembled WGS sequence"/>
</dbReference>
<keyword evidence="5" id="KW-1185">Reference proteome</keyword>
<dbReference type="GO" id="GO:0016787">
    <property type="term" value="F:hydrolase activity"/>
    <property type="evidence" value="ECO:0007669"/>
    <property type="project" value="UniProtKB-KW"/>
</dbReference>
<dbReference type="Pfam" id="PF10150">
    <property type="entry name" value="RNase_E_G"/>
    <property type="match status" value="1"/>
</dbReference>
<dbReference type="InterPro" id="IPR019307">
    <property type="entry name" value="RNA-bd_AU-1/RNase_E/G"/>
</dbReference>